<dbReference type="Proteomes" id="UP001177670">
    <property type="component" value="Unassembled WGS sequence"/>
</dbReference>
<gene>
    <name evidence="2" type="ORF">K0M31_011649</name>
</gene>
<dbReference type="AlphaFoldDB" id="A0AA40G9Y2"/>
<feature type="compositionally biased region" description="Basic residues" evidence="1">
    <location>
        <begin position="22"/>
        <end position="54"/>
    </location>
</feature>
<keyword evidence="3" id="KW-1185">Reference proteome</keyword>
<dbReference type="EMBL" id="JAHYIQ010000003">
    <property type="protein sequence ID" value="KAK1133863.1"/>
    <property type="molecule type" value="Genomic_DNA"/>
</dbReference>
<protein>
    <submittedName>
        <fullName evidence="2">Uncharacterized protein</fullName>
    </submittedName>
</protein>
<accession>A0AA40G9Y2</accession>
<evidence type="ECO:0000313" key="2">
    <source>
        <dbReference type="EMBL" id="KAK1133863.1"/>
    </source>
</evidence>
<evidence type="ECO:0000256" key="1">
    <source>
        <dbReference type="SAM" id="MobiDB-lite"/>
    </source>
</evidence>
<comment type="caution">
    <text evidence="2">The sequence shown here is derived from an EMBL/GenBank/DDBJ whole genome shotgun (WGS) entry which is preliminary data.</text>
</comment>
<feature type="region of interest" description="Disordered" evidence="1">
    <location>
        <begin position="16"/>
        <end position="68"/>
    </location>
</feature>
<sequence length="101" mass="11904">MAKSILIPLLEVPLPEREDGRKRKQRGSAAPMKKKKKKKKKKKRDWLKRRSPRRVGRENNSTGYINAFHPPFSNVPLPDVVLLNRRRMWSRLSRSQSVSFI</sequence>
<organism evidence="2 3">
    <name type="scientific">Melipona bicolor</name>
    <dbReference type="NCBI Taxonomy" id="60889"/>
    <lineage>
        <taxon>Eukaryota</taxon>
        <taxon>Metazoa</taxon>
        <taxon>Ecdysozoa</taxon>
        <taxon>Arthropoda</taxon>
        <taxon>Hexapoda</taxon>
        <taxon>Insecta</taxon>
        <taxon>Pterygota</taxon>
        <taxon>Neoptera</taxon>
        <taxon>Endopterygota</taxon>
        <taxon>Hymenoptera</taxon>
        <taxon>Apocrita</taxon>
        <taxon>Aculeata</taxon>
        <taxon>Apoidea</taxon>
        <taxon>Anthophila</taxon>
        <taxon>Apidae</taxon>
        <taxon>Melipona</taxon>
    </lineage>
</organism>
<evidence type="ECO:0000313" key="3">
    <source>
        <dbReference type="Proteomes" id="UP001177670"/>
    </source>
</evidence>
<reference evidence="2" key="1">
    <citation type="submission" date="2021-10" db="EMBL/GenBank/DDBJ databases">
        <title>Melipona bicolor Genome sequencing and assembly.</title>
        <authorList>
            <person name="Araujo N.S."/>
            <person name="Arias M.C."/>
        </authorList>
    </citation>
    <scope>NUCLEOTIDE SEQUENCE</scope>
    <source>
        <strain evidence="2">USP_2M_L1-L4_2017</strain>
        <tissue evidence="2">Whole body</tissue>
    </source>
</reference>
<proteinExistence type="predicted"/>
<name>A0AA40G9Y2_9HYME</name>